<dbReference type="PANTHER" id="PTHR12419">
    <property type="entry name" value="OTU DOMAIN CONTAINING PROTEIN"/>
    <property type="match status" value="1"/>
</dbReference>
<protein>
    <recommendedName>
        <fullName evidence="1">OTU domain-containing protein</fullName>
    </recommendedName>
</protein>
<dbReference type="InterPro" id="IPR003323">
    <property type="entry name" value="OTU_dom"/>
</dbReference>
<dbReference type="AlphaFoldDB" id="A0A6C0JXL8"/>
<name>A0A6C0JXL8_9ZZZZ</name>
<evidence type="ECO:0000313" key="2">
    <source>
        <dbReference type="EMBL" id="QHU10505.1"/>
    </source>
</evidence>
<accession>A0A6C0JXL8</accession>
<feature type="domain" description="OTU" evidence="1">
    <location>
        <begin position="1"/>
        <end position="117"/>
    </location>
</feature>
<reference evidence="2" key="1">
    <citation type="journal article" date="2020" name="Nature">
        <title>Giant virus diversity and host interactions through global metagenomics.</title>
        <authorList>
            <person name="Schulz F."/>
            <person name="Roux S."/>
            <person name="Paez-Espino D."/>
            <person name="Jungbluth S."/>
            <person name="Walsh D.A."/>
            <person name="Denef V.J."/>
            <person name="McMahon K.D."/>
            <person name="Konstantinidis K.T."/>
            <person name="Eloe-Fadrosh E.A."/>
            <person name="Kyrpides N.C."/>
            <person name="Woyke T."/>
        </authorList>
    </citation>
    <scope>NUCLEOTIDE SEQUENCE</scope>
    <source>
        <strain evidence="2">GVMAG-S-1101165-83</strain>
    </source>
</reference>
<dbReference type="GO" id="GO:0004843">
    <property type="term" value="F:cysteine-type deubiquitinase activity"/>
    <property type="evidence" value="ECO:0007669"/>
    <property type="project" value="TreeGrafter"/>
</dbReference>
<proteinExistence type="predicted"/>
<sequence length="117" mass="13554">MSCLFNSLSYFIHDNSYNIRQKICNYLEENKPIIEGLDTRFILNLENPNYIQDMRNISTWGGAIEIQAACNIWNAKIIVLDIRTPGKTEIEFIPLNTSNAGNLYRLEWSGGHYEPIR</sequence>
<dbReference type="EMBL" id="MN740769">
    <property type="protein sequence ID" value="QHU10505.1"/>
    <property type="molecule type" value="Genomic_DNA"/>
</dbReference>
<dbReference type="Gene3D" id="3.90.70.80">
    <property type="match status" value="1"/>
</dbReference>
<dbReference type="PROSITE" id="PS50802">
    <property type="entry name" value="OTU"/>
    <property type="match status" value="1"/>
</dbReference>
<evidence type="ECO:0000259" key="1">
    <source>
        <dbReference type="PROSITE" id="PS50802"/>
    </source>
</evidence>
<organism evidence="2">
    <name type="scientific">viral metagenome</name>
    <dbReference type="NCBI Taxonomy" id="1070528"/>
    <lineage>
        <taxon>unclassified sequences</taxon>
        <taxon>metagenomes</taxon>
        <taxon>organismal metagenomes</taxon>
    </lineage>
</organism>
<dbReference type="Pfam" id="PF02338">
    <property type="entry name" value="OTU"/>
    <property type="match status" value="1"/>
</dbReference>
<dbReference type="CDD" id="cd22744">
    <property type="entry name" value="OTU"/>
    <property type="match status" value="1"/>
</dbReference>
<dbReference type="InterPro" id="IPR038765">
    <property type="entry name" value="Papain-like_cys_pep_sf"/>
</dbReference>
<dbReference type="InterPro" id="IPR050704">
    <property type="entry name" value="Peptidase_C85-like"/>
</dbReference>
<dbReference type="SUPFAM" id="SSF54001">
    <property type="entry name" value="Cysteine proteinases"/>
    <property type="match status" value="1"/>
</dbReference>
<dbReference type="PANTHER" id="PTHR12419:SF7">
    <property type="entry name" value="OTU DOMAIN-CONTAINING PROTEIN 3"/>
    <property type="match status" value="1"/>
</dbReference>
<dbReference type="GO" id="GO:0016579">
    <property type="term" value="P:protein deubiquitination"/>
    <property type="evidence" value="ECO:0007669"/>
    <property type="project" value="TreeGrafter"/>
</dbReference>